<name>A0AAU7XHK0_9HYPH</name>
<dbReference type="AlphaFoldDB" id="A0AAU7XHK0"/>
<evidence type="ECO:0000259" key="2">
    <source>
        <dbReference type="Pfam" id="PF25975"/>
    </source>
</evidence>
<organism evidence="3">
    <name type="scientific">Methyloraptor flagellatus</name>
    <dbReference type="NCBI Taxonomy" id="3162530"/>
    <lineage>
        <taxon>Bacteria</taxon>
        <taxon>Pseudomonadati</taxon>
        <taxon>Pseudomonadota</taxon>
        <taxon>Alphaproteobacteria</taxon>
        <taxon>Hyphomicrobiales</taxon>
        <taxon>Ancalomicrobiaceae</taxon>
        <taxon>Methyloraptor</taxon>
    </lineage>
</organism>
<dbReference type="PANTHER" id="PTHR30469:SF15">
    <property type="entry name" value="HLYD FAMILY OF SECRETION PROTEINS"/>
    <property type="match status" value="1"/>
</dbReference>
<feature type="domain" description="CzcB-like C-terminal circularly permuted SH3-like" evidence="2">
    <location>
        <begin position="73"/>
        <end position="127"/>
    </location>
</feature>
<dbReference type="Gene3D" id="2.40.420.20">
    <property type="match status" value="1"/>
</dbReference>
<feature type="domain" description="CusB-like beta-barrel" evidence="1">
    <location>
        <begin position="3"/>
        <end position="65"/>
    </location>
</feature>
<dbReference type="InterPro" id="IPR058792">
    <property type="entry name" value="Beta-barrel_RND_2"/>
</dbReference>
<gene>
    <name evidence="3" type="ORF">ABS361_16520</name>
</gene>
<dbReference type="Pfam" id="PF25975">
    <property type="entry name" value="CzcB_C"/>
    <property type="match status" value="1"/>
</dbReference>
<dbReference type="Pfam" id="PF25954">
    <property type="entry name" value="Beta-barrel_RND_2"/>
    <property type="match status" value="1"/>
</dbReference>
<dbReference type="PANTHER" id="PTHR30469">
    <property type="entry name" value="MULTIDRUG RESISTANCE PROTEIN MDTA"/>
    <property type="match status" value="1"/>
</dbReference>
<protein>
    <submittedName>
        <fullName evidence="3">HlyD family efflux transporter periplasmic adaptor subunit</fullName>
    </submittedName>
</protein>
<evidence type="ECO:0000259" key="1">
    <source>
        <dbReference type="Pfam" id="PF25954"/>
    </source>
</evidence>
<dbReference type="InterPro" id="IPR058649">
    <property type="entry name" value="CzcB_C"/>
</dbReference>
<dbReference type="KEGG" id="mflg:ABS361_16520"/>
<evidence type="ECO:0000313" key="3">
    <source>
        <dbReference type="EMBL" id="XBY46919.1"/>
    </source>
</evidence>
<proteinExistence type="predicted"/>
<dbReference type="EMBL" id="CP158568">
    <property type="protein sequence ID" value="XBY46919.1"/>
    <property type="molecule type" value="Genomic_DNA"/>
</dbReference>
<dbReference type="Gene3D" id="2.40.30.170">
    <property type="match status" value="1"/>
</dbReference>
<dbReference type="GO" id="GO:0015562">
    <property type="term" value="F:efflux transmembrane transporter activity"/>
    <property type="evidence" value="ECO:0007669"/>
    <property type="project" value="TreeGrafter"/>
</dbReference>
<accession>A0AAU7XHK0</accession>
<sequence length="157" mass="16457">MVETRLIRMREGARATVSLDAKTTLDGTVRQVLPEVDRTTRLGKVRIALPADPRLRIGAFARGSVELARRSGVAVPLAAVQFTANGPVVQVIVDGKVQARSVETGLTSQGLVEIVKGVTAGEKVVARAGGFLRDGDAVTAIEAKATEGQTKSEGAVR</sequence>
<dbReference type="GO" id="GO:1990281">
    <property type="term" value="C:efflux pump complex"/>
    <property type="evidence" value="ECO:0007669"/>
    <property type="project" value="TreeGrafter"/>
</dbReference>
<reference evidence="3" key="1">
    <citation type="submission" date="2024-06" db="EMBL/GenBank/DDBJ databases">
        <title>Methylostella associata gen. nov., sp. nov., a novel Ancalomicrobiaceae-affiliated facultatively methylotrophic bacteria that feed on methanotrophs of the genus Methylococcus.</title>
        <authorList>
            <person name="Saltykova V."/>
            <person name="Danilova O.V."/>
            <person name="Oshkin I.Y."/>
            <person name="Belova S.E."/>
            <person name="Pimenov N.V."/>
            <person name="Dedysh S.N."/>
        </authorList>
    </citation>
    <scope>NUCLEOTIDE SEQUENCE</scope>
    <source>
        <strain evidence="3">S20</strain>
    </source>
</reference>